<accession>A0ABW4MX69</accession>
<dbReference type="InterPro" id="IPR029033">
    <property type="entry name" value="His_PPase_superfam"/>
</dbReference>
<reference evidence="2" key="1">
    <citation type="journal article" date="2019" name="Int. J. Syst. Evol. Microbiol.">
        <title>The Global Catalogue of Microorganisms (GCM) 10K type strain sequencing project: providing services to taxonomists for standard genome sequencing and annotation.</title>
        <authorList>
            <consortium name="The Broad Institute Genomics Platform"/>
            <consortium name="The Broad Institute Genome Sequencing Center for Infectious Disease"/>
            <person name="Wu L."/>
            <person name="Ma J."/>
        </authorList>
    </citation>
    <scope>NUCLEOTIDE SEQUENCE [LARGE SCALE GENOMIC DNA]</scope>
    <source>
        <strain evidence="2">DFY28</strain>
    </source>
</reference>
<dbReference type="Pfam" id="PF00300">
    <property type="entry name" value="His_Phos_1"/>
    <property type="match status" value="1"/>
</dbReference>
<dbReference type="SUPFAM" id="SSF53254">
    <property type="entry name" value="Phosphoglycerate mutase-like"/>
    <property type="match status" value="1"/>
</dbReference>
<name>A0ABW4MX69_9CAUL</name>
<dbReference type="EMBL" id="JBHUEY010000001">
    <property type="protein sequence ID" value="MFD1782182.1"/>
    <property type="molecule type" value="Genomic_DNA"/>
</dbReference>
<keyword evidence="2" id="KW-1185">Reference proteome</keyword>
<evidence type="ECO:0000313" key="2">
    <source>
        <dbReference type="Proteomes" id="UP001597237"/>
    </source>
</evidence>
<sequence>MADALTAAPPKAVAQKAGAIVLARHGEPALSRKVLLSAEEYRRFWASYEVLGILPGQTPPDALMQFVAKCGALVSSTRLRSIESAKALAGERQFAQHDLLVEAPLPPPNWPSWIKMSPKFWGFFARVWWWCFNHHEGEETRAQAVKRAEEAADMLVEMAEGGEDVVVLAHGFFNFMIGRALRRRGWRCVASQGYKYWSMRRFERG</sequence>
<dbReference type="RefSeq" id="WP_377280991.1">
    <property type="nucleotide sequence ID" value="NZ_JBHRSI010000003.1"/>
</dbReference>
<dbReference type="Gene3D" id="3.40.50.1240">
    <property type="entry name" value="Phosphoglycerate mutase-like"/>
    <property type="match status" value="1"/>
</dbReference>
<gene>
    <name evidence="1" type="ORF">ACFSC0_02155</name>
</gene>
<comment type="caution">
    <text evidence="1">The sequence shown here is derived from an EMBL/GenBank/DDBJ whole genome shotgun (WGS) entry which is preliminary data.</text>
</comment>
<protein>
    <submittedName>
        <fullName evidence="1">Histidine phosphatase family protein</fullName>
    </submittedName>
</protein>
<evidence type="ECO:0000313" key="1">
    <source>
        <dbReference type="EMBL" id="MFD1782182.1"/>
    </source>
</evidence>
<dbReference type="Proteomes" id="UP001597237">
    <property type="component" value="Unassembled WGS sequence"/>
</dbReference>
<dbReference type="InterPro" id="IPR013078">
    <property type="entry name" value="His_Pase_superF_clade-1"/>
</dbReference>
<proteinExistence type="predicted"/>
<organism evidence="1 2">
    <name type="scientific">Phenylobacterium terrae</name>
    <dbReference type="NCBI Taxonomy" id="2665495"/>
    <lineage>
        <taxon>Bacteria</taxon>
        <taxon>Pseudomonadati</taxon>
        <taxon>Pseudomonadota</taxon>
        <taxon>Alphaproteobacteria</taxon>
        <taxon>Caulobacterales</taxon>
        <taxon>Caulobacteraceae</taxon>
        <taxon>Phenylobacterium</taxon>
    </lineage>
</organism>